<evidence type="ECO:0000256" key="8">
    <source>
        <dbReference type="ARBA" id="ARBA00023136"/>
    </source>
</evidence>
<name>A0A444HVE9_RHILE</name>
<evidence type="ECO:0000256" key="10">
    <source>
        <dbReference type="SAM" id="Phobius"/>
    </source>
</evidence>
<dbReference type="InterPro" id="IPR001633">
    <property type="entry name" value="EAL_dom"/>
</dbReference>
<feature type="domain" description="EAL" evidence="11">
    <location>
        <begin position="264"/>
        <end position="516"/>
    </location>
</feature>
<dbReference type="Pfam" id="PF00563">
    <property type="entry name" value="EAL"/>
    <property type="match status" value="1"/>
</dbReference>
<proteinExistence type="predicted"/>
<evidence type="ECO:0000256" key="2">
    <source>
        <dbReference type="ARBA" id="ARBA00012282"/>
    </source>
</evidence>
<dbReference type="PANTHER" id="PTHR33121">
    <property type="entry name" value="CYCLIC DI-GMP PHOSPHODIESTERASE PDEF"/>
    <property type="match status" value="1"/>
</dbReference>
<feature type="transmembrane region" description="Helical" evidence="10">
    <location>
        <begin position="239"/>
        <end position="260"/>
    </location>
</feature>
<evidence type="ECO:0000256" key="9">
    <source>
        <dbReference type="ARBA" id="ARBA00034290"/>
    </source>
</evidence>
<evidence type="ECO:0000256" key="6">
    <source>
        <dbReference type="ARBA" id="ARBA00022801"/>
    </source>
</evidence>
<keyword evidence="7 10" id="KW-1133">Transmembrane helix</keyword>
<sequence length="531" mass="58172">MQARRYRVISLGIVLAVVGAVAPLAAMAYASWQIAIAKELSILREHAVSVTERAKFTFSDARQALVDMNAANVAPCSQEHIALMRKMTMNTVSVEEIGYFEDGKLKCTSWGITEADIRKEGGDYTTSNGVQVHLRILPLISRGKSMTELSLGSYNALVVPSRFVDVELRPGISLVLFSNTGLLIDGVNDPDVSFARHHLHNDDGGIDGERMFASVVGDGVVAVASEQSKMVYGQLRRELALFLPVGLFIAAFIVVMVVVFSRGRLSPRAELEFAIQKRQFIVHYQPIVELATGICVGAEALVRWRRRDGSLVRPDLFIPLAEETGLIVAITDQVLDEVVRELKTVLVGDRGLHIAINLSAADIKSGRFIDMIAEKLQHTGIRNEQIWLEATERGFIDVDAARANLDRARRAGHSIAIDDFGTGYSSLQYLQGLPVDALKIDKSFIDTIGRGAATSSVTLHIIEMAKELGLFSVAEGVETEAQAAYLREHGVSFGQGWLFSKPLAAKDLIEFRDASVAQFGKAPEIIRADKW</sequence>
<dbReference type="AlphaFoldDB" id="A0A444HVE9"/>
<evidence type="ECO:0000256" key="5">
    <source>
        <dbReference type="ARBA" id="ARBA00022692"/>
    </source>
</evidence>
<evidence type="ECO:0000256" key="1">
    <source>
        <dbReference type="ARBA" id="ARBA00004651"/>
    </source>
</evidence>
<dbReference type="PROSITE" id="PS50883">
    <property type="entry name" value="EAL"/>
    <property type="match status" value="1"/>
</dbReference>
<dbReference type="Gene3D" id="3.20.20.450">
    <property type="entry name" value="EAL domain"/>
    <property type="match status" value="1"/>
</dbReference>
<dbReference type="EC" id="3.1.4.52" evidence="2"/>
<dbReference type="InterPro" id="IPR035919">
    <property type="entry name" value="EAL_sf"/>
</dbReference>
<protein>
    <recommendedName>
        <fullName evidence="2">cyclic-guanylate-specific phosphodiesterase</fullName>
        <ecNumber evidence="2">3.1.4.52</ecNumber>
    </recommendedName>
</protein>
<gene>
    <name evidence="12" type="ORF">GUK36_19115</name>
</gene>
<dbReference type="RefSeq" id="WP_018246318.1">
    <property type="nucleotide sequence ID" value="NZ_CP121637.1"/>
</dbReference>
<dbReference type="Proteomes" id="UP000471409">
    <property type="component" value="Unassembled WGS sequence"/>
</dbReference>
<dbReference type="SUPFAM" id="SSF141868">
    <property type="entry name" value="EAL domain-like"/>
    <property type="match status" value="1"/>
</dbReference>
<dbReference type="CDD" id="cd01948">
    <property type="entry name" value="EAL"/>
    <property type="match status" value="1"/>
</dbReference>
<accession>A0A444HVE9</accession>
<dbReference type="PANTHER" id="PTHR33121:SF79">
    <property type="entry name" value="CYCLIC DI-GMP PHOSPHODIESTERASE PDED-RELATED"/>
    <property type="match status" value="1"/>
</dbReference>
<dbReference type="Pfam" id="PF12792">
    <property type="entry name" value="CSS-motif"/>
    <property type="match status" value="1"/>
</dbReference>
<dbReference type="GeneID" id="61428092"/>
<evidence type="ECO:0000313" key="12">
    <source>
        <dbReference type="EMBL" id="NEK51539.1"/>
    </source>
</evidence>
<dbReference type="InterPro" id="IPR024744">
    <property type="entry name" value="CSS-motif_dom"/>
</dbReference>
<evidence type="ECO:0000259" key="11">
    <source>
        <dbReference type="PROSITE" id="PS50883"/>
    </source>
</evidence>
<dbReference type="EMBL" id="WXXP01000008">
    <property type="protein sequence ID" value="NEK51539.1"/>
    <property type="molecule type" value="Genomic_DNA"/>
</dbReference>
<keyword evidence="4" id="KW-0973">c-di-GMP</keyword>
<organism evidence="12 13">
    <name type="scientific">Rhizobium leguminosarum</name>
    <dbReference type="NCBI Taxonomy" id="384"/>
    <lineage>
        <taxon>Bacteria</taxon>
        <taxon>Pseudomonadati</taxon>
        <taxon>Pseudomonadota</taxon>
        <taxon>Alphaproteobacteria</taxon>
        <taxon>Hyphomicrobiales</taxon>
        <taxon>Rhizobiaceae</taxon>
        <taxon>Rhizobium/Agrobacterium group</taxon>
        <taxon>Rhizobium</taxon>
    </lineage>
</organism>
<dbReference type="InterPro" id="IPR050706">
    <property type="entry name" value="Cyclic-di-GMP_PDE-like"/>
</dbReference>
<dbReference type="SMART" id="SM00052">
    <property type="entry name" value="EAL"/>
    <property type="match status" value="1"/>
</dbReference>
<keyword evidence="6" id="KW-0378">Hydrolase</keyword>
<reference evidence="12 13" key="1">
    <citation type="submission" date="2020-01" db="EMBL/GenBank/DDBJ databases">
        <title>Rhizobium genotypes associated with high levels of biological nitrogen fixation by grain legumes in a temperate-maritime cropping system.</title>
        <authorList>
            <person name="Maluk M."/>
            <person name="Francesc Ferrando Molina F."/>
            <person name="Lopez Del Egido L."/>
            <person name="Lafos M."/>
            <person name="Langarica-Fuentes A."/>
            <person name="Gebre Yohannes G."/>
            <person name="Young M.W."/>
            <person name="Martin P."/>
            <person name="Gantlett R."/>
            <person name="Kenicer G."/>
            <person name="Hawes C."/>
            <person name="Begg G.S."/>
            <person name="Quilliam R.S."/>
            <person name="Squire G.R."/>
            <person name="Poole P.S."/>
            <person name="Young P.W."/>
            <person name="Iannetta P.M."/>
            <person name="James E.K."/>
        </authorList>
    </citation>
    <scope>NUCLEOTIDE SEQUENCE [LARGE SCALE GENOMIC DNA]</scope>
    <source>
        <strain evidence="12 13">JHI944</strain>
    </source>
</reference>
<comment type="subcellular location">
    <subcellularLocation>
        <location evidence="1">Cell membrane</location>
        <topology evidence="1">Multi-pass membrane protein</topology>
    </subcellularLocation>
</comment>
<evidence type="ECO:0000256" key="7">
    <source>
        <dbReference type="ARBA" id="ARBA00022989"/>
    </source>
</evidence>
<comment type="catalytic activity">
    <reaction evidence="9">
        <text>3',3'-c-di-GMP + H2O = 5'-phosphoguanylyl(3'-&gt;5')guanosine + H(+)</text>
        <dbReference type="Rhea" id="RHEA:24902"/>
        <dbReference type="ChEBI" id="CHEBI:15377"/>
        <dbReference type="ChEBI" id="CHEBI:15378"/>
        <dbReference type="ChEBI" id="CHEBI:58754"/>
        <dbReference type="ChEBI" id="CHEBI:58805"/>
        <dbReference type="EC" id="3.1.4.52"/>
    </reaction>
</comment>
<dbReference type="GO" id="GO:0005886">
    <property type="term" value="C:plasma membrane"/>
    <property type="evidence" value="ECO:0007669"/>
    <property type="project" value="UniProtKB-SubCell"/>
</dbReference>
<dbReference type="GO" id="GO:0071111">
    <property type="term" value="F:cyclic-guanylate-specific phosphodiesterase activity"/>
    <property type="evidence" value="ECO:0007669"/>
    <property type="project" value="UniProtKB-EC"/>
</dbReference>
<evidence type="ECO:0000256" key="4">
    <source>
        <dbReference type="ARBA" id="ARBA00022636"/>
    </source>
</evidence>
<keyword evidence="3" id="KW-1003">Cell membrane</keyword>
<comment type="caution">
    <text evidence="12">The sequence shown here is derived from an EMBL/GenBank/DDBJ whole genome shotgun (WGS) entry which is preliminary data.</text>
</comment>
<evidence type="ECO:0000313" key="13">
    <source>
        <dbReference type="Proteomes" id="UP000471409"/>
    </source>
</evidence>
<keyword evidence="5 10" id="KW-0812">Transmembrane</keyword>
<keyword evidence="8 10" id="KW-0472">Membrane</keyword>
<evidence type="ECO:0000256" key="3">
    <source>
        <dbReference type="ARBA" id="ARBA00022475"/>
    </source>
</evidence>